<evidence type="ECO:0000313" key="2">
    <source>
        <dbReference type="EMBL" id="OQM75491.1"/>
    </source>
</evidence>
<dbReference type="PROSITE" id="PS00372">
    <property type="entry name" value="PTS_EIIA_TYPE_2_HIS"/>
    <property type="match status" value="1"/>
</dbReference>
<dbReference type="STRING" id="1873176.BFN67_18040"/>
<evidence type="ECO:0000313" key="3">
    <source>
        <dbReference type="Proteomes" id="UP000191905"/>
    </source>
</evidence>
<keyword evidence="2" id="KW-0762">Sugar transport</keyword>
<proteinExistence type="predicted"/>
<dbReference type="AlphaFoldDB" id="A0A1V8RQL3"/>
<dbReference type="SUPFAM" id="SSF55804">
    <property type="entry name" value="Phoshotransferase/anion transport protein"/>
    <property type="match status" value="1"/>
</dbReference>
<dbReference type="InterPro" id="IPR016152">
    <property type="entry name" value="PTrfase/Anion_transptr"/>
</dbReference>
<feature type="domain" description="PTS EIIA type-2" evidence="1">
    <location>
        <begin position="5"/>
        <end position="148"/>
    </location>
</feature>
<keyword evidence="3" id="KW-1185">Reference proteome</keyword>
<organism evidence="2 3">
    <name type="scientific">Manganibacter manganicus</name>
    <dbReference type="NCBI Taxonomy" id="1873176"/>
    <lineage>
        <taxon>Bacteria</taxon>
        <taxon>Pseudomonadati</taxon>
        <taxon>Pseudomonadota</taxon>
        <taxon>Alphaproteobacteria</taxon>
        <taxon>Hyphomicrobiales</taxon>
        <taxon>Phyllobacteriaceae</taxon>
        <taxon>Manganibacter</taxon>
    </lineage>
</organism>
<dbReference type="CDD" id="cd00211">
    <property type="entry name" value="PTS_IIA_fru"/>
    <property type="match status" value="1"/>
</dbReference>
<sequence length="150" mass="16045">MNLSSAIAPEDVILDLSISTKAVLIKKLAAHAAARTGLTEEAIHTALLGRERLGSTGIGHGVAMPHAPVPGLRTSFAALMVLKKPIDFEAVDDLPVDVVFLLLSAPEGSNEYLKILAAVARRMRDERVMKMLRGAKSEHAAYSILVEQPV</sequence>
<dbReference type="GO" id="GO:0030295">
    <property type="term" value="F:protein kinase activator activity"/>
    <property type="evidence" value="ECO:0007669"/>
    <property type="project" value="TreeGrafter"/>
</dbReference>
<reference evidence="2 3" key="1">
    <citation type="journal article" date="2016" name="Int. J. Syst. Evol. Microbiol.">
        <title>Pseudaminobacter manganicus sp. nov., isolated from sludge of a manganese mine.</title>
        <authorList>
            <person name="Li J."/>
            <person name="Huang J."/>
            <person name="Liao S."/>
            <person name="Wang G."/>
        </authorList>
    </citation>
    <scope>NUCLEOTIDE SEQUENCE [LARGE SCALE GENOMIC DNA]</scope>
    <source>
        <strain evidence="2 3">JH-7</strain>
    </source>
</reference>
<gene>
    <name evidence="2" type="ORF">BFN67_18040</name>
</gene>
<dbReference type="PANTHER" id="PTHR47738:SF1">
    <property type="entry name" value="NITROGEN REGULATORY PROTEIN"/>
    <property type="match status" value="1"/>
</dbReference>
<dbReference type="PROSITE" id="PS51094">
    <property type="entry name" value="PTS_EIIA_TYPE_2"/>
    <property type="match status" value="1"/>
</dbReference>
<dbReference type="Gene3D" id="3.40.930.10">
    <property type="entry name" value="Mannitol-specific EII, Chain A"/>
    <property type="match status" value="1"/>
</dbReference>
<dbReference type="Pfam" id="PF00359">
    <property type="entry name" value="PTS_EIIA_2"/>
    <property type="match status" value="1"/>
</dbReference>
<dbReference type="InterPro" id="IPR051541">
    <property type="entry name" value="PTS_SugarTrans_NitroReg"/>
</dbReference>
<comment type="caution">
    <text evidence="2">The sequence shown here is derived from an EMBL/GenBank/DDBJ whole genome shotgun (WGS) entry which is preliminary data.</text>
</comment>
<evidence type="ECO:0000259" key="1">
    <source>
        <dbReference type="PROSITE" id="PS51094"/>
    </source>
</evidence>
<name>A0A1V8RQL3_9HYPH</name>
<dbReference type="EMBL" id="MDET01000015">
    <property type="protein sequence ID" value="OQM75491.1"/>
    <property type="molecule type" value="Genomic_DNA"/>
</dbReference>
<protein>
    <submittedName>
        <fullName evidence="2">PTS sugar transporter</fullName>
    </submittedName>
</protein>
<keyword evidence="2" id="KW-0813">Transport</keyword>
<dbReference type="OrthoDB" id="95460at2"/>
<dbReference type="Proteomes" id="UP000191905">
    <property type="component" value="Unassembled WGS sequence"/>
</dbReference>
<dbReference type="PANTHER" id="PTHR47738">
    <property type="entry name" value="PTS SYSTEM FRUCTOSE-LIKE EIIA COMPONENT-RELATED"/>
    <property type="match status" value="1"/>
</dbReference>
<dbReference type="InterPro" id="IPR002178">
    <property type="entry name" value="PTS_EIIA_type-2_dom"/>
</dbReference>
<accession>A0A1V8RQL3</accession>